<organism evidence="2 3">
    <name type="scientific">Crossiella cryophila</name>
    <dbReference type="NCBI Taxonomy" id="43355"/>
    <lineage>
        <taxon>Bacteria</taxon>
        <taxon>Bacillati</taxon>
        <taxon>Actinomycetota</taxon>
        <taxon>Actinomycetes</taxon>
        <taxon>Pseudonocardiales</taxon>
        <taxon>Pseudonocardiaceae</taxon>
        <taxon>Crossiella</taxon>
    </lineage>
</organism>
<keyword evidence="1" id="KW-0472">Membrane</keyword>
<feature type="transmembrane region" description="Helical" evidence="1">
    <location>
        <begin position="106"/>
        <end position="132"/>
    </location>
</feature>
<reference evidence="2 3" key="1">
    <citation type="submission" date="2020-08" db="EMBL/GenBank/DDBJ databases">
        <title>Sequencing the genomes of 1000 actinobacteria strains.</title>
        <authorList>
            <person name="Klenk H.-P."/>
        </authorList>
    </citation>
    <scope>NUCLEOTIDE SEQUENCE [LARGE SCALE GENOMIC DNA]</scope>
    <source>
        <strain evidence="2 3">DSM 44230</strain>
    </source>
</reference>
<dbReference type="PANTHER" id="PTHR37305:SF1">
    <property type="entry name" value="MEMBRANE PROTEIN"/>
    <property type="match status" value="1"/>
</dbReference>
<dbReference type="PANTHER" id="PTHR37305">
    <property type="entry name" value="INTEGRAL MEMBRANE PROTEIN-RELATED"/>
    <property type="match status" value="1"/>
</dbReference>
<accession>A0A7W7C9P6</accession>
<dbReference type="RefSeq" id="WP_185001809.1">
    <property type="nucleotide sequence ID" value="NZ_BAAAUI010000021.1"/>
</dbReference>
<proteinExistence type="predicted"/>
<evidence type="ECO:0000256" key="1">
    <source>
        <dbReference type="SAM" id="Phobius"/>
    </source>
</evidence>
<dbReference type="Proteomes" id="UP000533598">
    <property type="component" value="Unassembled WGS sequence"/>
</dbReference>
<gene>
    <name evidence="2" type="ORF">HNR67_002034</name>
</gene>
<sequence length="276" mass="28923">MGALIKSELRKIFTTNVWWALLIPAALVTLLVTLGGSAFGMLISSVASQAQDTEINVPLALLVFPAAVNFGTIFTTIFGGLAVAAEFQHRTITTTYLTAPSRTSVLLAKLAAYAGFGLLYGVVIALFGSIGALLTLDIDNFPNLGSWLLLCLVAVLSNVLWAVLGVGLGALMSNQIAIVLVVPLGALVERLLRGLLGAQGVGEVGNFLPNAVGNGLVSGVGQDLFLDNIPTSMRTMGRALTDVSEPAWWVSGLVFLGYIALFLGLGRLVAQRRDIA</sequence>
<feature type="transmembrane region" description="Helical" evidence="1">
    <location>
        <begin position="60"/>
        <end position="85"/>
    </location>
</feature>
<comment type="caution">
    <text evidence="2">The sequence shown here is derived from an EMBL/GenBank/DDBJ whole genome shotgun (WGS) entry which is preliminary data.</text>
</comment>
<evidence type="ECO:0000313" key="3">
    <source>
        <dbReference type="Proteomes" id="UP000533598"/>
    </source>
</evidence>
<feature type="transmembrane region" description="Helical" evidence="1">
    <location>
        <begin position="176"/>
        <end position="196"/>
    </location>
</feature>
<dbReference type="EMBL" id="JACHMH010000001">
    <property type="protein sequence ID" value="MBB4675916.1"/>
    <property type="molecule type" value="Genomic_DNA"/>
</dbReference>
<evidence type="ECO:0000313" key="2">
    <source>
        <dbReference type="EMBL" id="MBB4675916.1"/>
    </source>
</evidence>
<name>A0A7W7C9P6_9PSEU</name>
<keyword evidence="3" id="KW-1185">Reference proteome</keyword>
<keyword evidence="1" id="KW-1133">Transmembrane helix</keyword>
<protein>
    <submittedName>
        <fullName evidence="2">ABC-2 type transport system permease protein</fullName>
    </submittedName>
</protein>
<feature type="transmembrane region" description="Helical" evidence="1">
    <location>
        <begin position="247"/>
        <end position="270"/>
    </location>
</feature>
<dbReference type="AlphaFoldDB" id="A0A7W7C9P6"/>
<feature type="transmembrane region" description="Helical" evidence="1">
    <location>
        <begin position="144"/>
        <end position="164"/>
    </location>
</feature>
<keyword evidence="1" id="KW-0812">Transmembrane</keyword>